<evidence type="ECO:0000313" key="2">
    <source>
        <dbReference type="EMBL" id="ARN73396.1"/>
    </source>
</evidence>
<reference evidence="2 3" key="1">
    <citation type="submission" date="2016-11" db="EMBL/GenBank/DDBJ databases">
        <title>Trade-off between light-utilization and light-protection in marine flavobacteria.</title>
        <authorList>
            <person name="Kumagai Y."/>
        </authorList>
    </citation>
    <scope>NUCLEOTIDE SEQUENCE [LARGE SCALE GENOMIC DNA]</scope>
    <source>
        <strain evidence="2 3">NBRC 107125</strain>
    </source>
</reference>
<evidence type="ECO:0000313" key="3">
    <source>
        <dbReference type="Proteomes" id="UP000193450"/>
    </source>
</evidence>
<organism evidence="2 3">
    <name type="scientific">Oceanicoccus sagamiensis</name>
    <dbReference type="NCBI Taxonomy" id="716816"/>
    <lineage>
        <taxon>Bacteria</taxon>
        <taxon>Pseudomonadati</taxon>
        <taxon>Pseudomonadota</taxon>
        <taxon>Gammaproteobacteria</taxon>
        <taxon>Cellvibrionales</taxon>
        <taxon>Spongiibacteraceae</taxon>
        <taxon>Oceanicoccus</taxon>
    </lineage>
</organism>
<dbReference type="Pfam" id="PF12146">
    <property type="entry name" value="Hydrolase_4"/>
    <property type="match status" value="1"/>
</dbReference>
<dbReference type="Proteomes" id="UP000193450">
    <property type="component" value="Chromosome"/>
</dbReference>
<feature type="domain" description="Serine aminopeptidase S33" evidence="1">
    <location>
        <begin position="114"/>
        <end position="296"/>
    </location>
</feature>
<protein>
    <recommendedName>
        <fullName evidence="1">Serine aminopeptidase S33 domain-containing protein</fullName>
    </recommendedName>
</protein>
<dbReference type="RefSeq" id="WP_085757507.1">
    <property type="nucleotide sequence ID" value="NZ_CP019343.1"/>
</dbReference>
<dbReference type="KEGG" id="osg:BST96_04280"/>
<dbReference type="Gene3D" id="3.40.50.1820">
    <property type="entry name" value="alpha/beta hydrolase"/>
    <property type="match status" value="1"/>
</dbReference>
<accession>A0A1X9N6R8</accession>
<gene>
    <name evidence="2" type="ORF">BST96_04280</name>
</gene>
<dbReference type="InterPro" id="IPR029058">
    <property type="entry name" value="AB_hydrolase_fold"/>
</dbReference>
<dbReference type="EMBL" id="CP019343">
    <property type="protein sequence ID" value="ARN73396.1"/>
    <property type="molecule type" value="Genomic_DNA"/>
</dbReference>
<evidence type="ECO:0000259" key="1">
    <source>
        <dbReference type="Pfam" id="PF12146"/>
    </source>
</evidence>
<dbReference type="InterPro" id="IPR022742">
    <property type="entry name" value="Hydrolase_4"/>
</dbReference>
<dbReference type="SUPFAM" id="SSF53474">
    <property type="entry name" value="alpha/beta-Hydrolases"/>
    <property type="match status" value="1"/>
</dbReference>
<dbReference type="OrthoDB" id="9806902at2"/>
<proteinExistence type="predicted"/>
<dbReference type="STRING" id="716816.BST96_04280"/>
<sequence length="354" mass="38985">MIKKIIAAVLLLLSLWLLVGLINLRGIETPVILPAGEGLSAFDLQGLTCEDYRIPTRLTPGSWFEFDIVGELCWTGQLADKTLQVLIAGAGYGPVYWDFPYQPDTYSYKRAALRAGYATFNYYRTGIGASDHPFGILVNVENQVYVLSQLIDFLQAEKSVNSVVTVGHSLGSVIAMVHAGDYSRQLEGVVLTGFLHNSNPGFNLAMRDGTELAMFASDFAGDIVDPVYMLSKPNTRKDIFYTLANTDPQVPVVDELNRQTLTVAEIISMLKYFKMPASNIEVPVLIVTGEDDFVVCGGELSCKDSQKVADYEQSLFPKSACVDTLILAGVGHNLNLHKNARQPISWCWIGWRGD</sequence>
<keyword evidence="3" id="KW-1185">Reference proteome</keyword>
<name>A0A1X9N6R8_9GAMM</name>
<dbReference type="AlphaFoldDB" id="A0A1X9N6R8"/>